<gene>
    <name evidence="2" type="ORF">EJ08DRAFT_21267</name>
</gene>
<dbReference type="AlphaFoldDB" id="A0A9P4NZN6"/>
<evidence type="ECO:0000256" key="1">
    <source>
        <dbReference type="SAM" id="MobiDB-lite"/>
    </source>
</evidence>
<name>A0A9P4NZN6_9PEZI</name>
<accession>A0A9P4NZN6</accession>
<evidence type="ECO:0000313" key="3">
    <source>
        <dbReference type="Proteomes" id="UP000800235"/>
    </source>
</evidence>
<feature type="compositionally biased region" description="Polar residues" evidence="1">
    <location>
        <begin position="16"/>
        <end position="25"/>
    </location>
</feature>
<evidence type="ECO:0000313" key="2">
    <source>
        <dbReference type="EMBL" id="KAF2434021.1"/>
    </source>
</evidence>
<dbReference type="Proteomes" id="UP000800235">
    <property type="component" value="Unassembled WGS sequence"/>
</dbReference>
<organism evidence="2 3">
    <name type="scientific">Tothia fuscella</name>
    <dbReference type="NCBI Taxonomy" id="1048955"/>
    <lineage>
        <taxon>Eukaryota</taxon>
        <taxon>Fungi</taxon>
        <taxon>Dikarya</taxon>
        <taxon>Ascomycota</taxon>
        <taxon>Pezizomycotina</taxon>
        <taxon>Dothideomycetes</taxon>
        <taxon>Pleosporomycetidae</taxon>
        <taxon>Venturiales</taxon>
        <taxon>Cylindrosympodiaceae</taxon>
        <taxon>Tothia</taxon>
    </lineage>
</organism>
<protein>
    <submittedName>
        <fullName evidence="2">Uncharacterized protein</fullName>
    </submittedName>
</protein>
<feature type="region of interest" description="Disordered" evidence="1">
    <location>
        <begin position="1"/>
        <end position="28"/>
    </location>
</feature>
<sequence length="249" mass="27588">MSVLKDMDMPDPPIPSTESPKTTDTPPVIGHTHELRDKINNKLVLTINGNAIDLSTLVTSTEGNIPTTSSLDKALQELNDKSLVEIQFEVELPPRICTLLRSSKKLTVRTTFASDLSFLKNKFDFTALDITLYRPADSDGTDSAKDMSPSENAAIPNTDFIQAINCIVLARMARASDKVQVRFVLEADRIREADNEDVGDAFDKLGKGLWKVLTGGYEWYLTEMVRGCAQQTEFLMEVSKVEDWGKVGS</sequence>
<reference evidence="2" key="1">
    <citation type="journal article" date="2020" name="Stud. Mycol.">
        <title>101 Dothideomycetes genomes: a test case for predicting lifestyles and emergence of pathogens.</title>
        <authorList>
            <person name="Haridas S."/>
            <person name="Albert R."/>
            <person name="Binder M."/>
            <person name="Bloem J."/>
            <person name="Labutti K."/>
            <person name="Salamov A."/>
            <person name="Andreopoulos B."/>
            <person name="Baker S."/>
            <person name="Barry K."/>
            <person name="Bills G."/>
            <person name="Bluhm B."/>
            <person name="Cannon C."/>
            <person name="Castanera R."/>
            <person name="Culley D."/>
            <person name="Daum C."/>
            <person name="Ezra D."/>
            <person name="Gonzalez J."/>
            <person name="Henrissat B."/>
            <person name="Kuo A."/>
            <person name="Liang C."/>
            <person name="Lipzen A."/>
            <person name="Lutzoni F."/>
            <person name="Magnuson J."/>
            <person name="Mondo S."/>
            <person name="Nolan M."/>
            <person name="Ohm R."/>
            <person name="Pangilinan J."/>
            <person name="Park H.-J."/>
            <person name="Ramirez L."/>
            <person name="Alfaro M."/>
            <person name="Sun H."/>
            <person name="Tritt A."/>
            <person name="Yoshinaga Y."/>
            <person name="Zwiers L.-H."/>
            <person name="Turgeon B."/>
            <person name="Goodwin S."/>
            <person name="Spatafora J."/>
            <person name="Crous P."/>
            <person name="Grigoriev I."/>
        </authorList>
    </citation>
    <scope>NUCLEOTIDE SEQUENCE</scope>
    <source>
        <strain evidence="2">CBS 130266</strain>
    </source>
</reference>
<comment type="caution">
    <text evidence="2">The sequence shown here is derived from an EMBL/GenBank/DDBJ whole genome shotgun (WGS) entry which is preliminary data.</text>
</comment>
<dbReference type="EMBL" id="MU007018">
    <property type="protein sequence ID" value="KAF2434021.1"/>
    <property type="molecule type" value="Genomic_DNA"/>
</dbReference>
<proteinExistence type="predicted"/>
<keyword evidence="3" id="KW-1185">Reference proteome</keyword>